<keyword evidence="1" id="KW-0812">Transmembrane</keyword>
<dbReference type="Pfam" id="PF03140">
    <property type="entry name" value="DUF247"/>
    <property type="match status" value="1"/>
</dbReference>
<evidence type="ECO:0000256" key="1">
    <source>
        <dbReference type="SAM" id="Phobius"/>
    </source>
</evidence>
<proteinExistence type="predicted"/>
<sequence length="480" mass="56234">MKEEKVSKNLPHKQIIINISEKLEDRSDWIIYKVPKKLRARHEEAYTPQLVSIGPFHHGESSLKAMEHYKAKCMNDFLGRYGITMKKLMGKFEKDECKLVKEIQRSYGDESFEPENKQEYLTDLIPMILQDACFILELFHKKYYYNKYNRGDYKLSPWVEAAIKQDLILLENQIPFIVLTQLFECIGEPLDFLIEITFEFFIDYYRFGKPCTKEGSKKKHLCKYPEKEQLVNKMKHIRHFTDLVRKFICDDTVRFPDSDKDVTHCLYSAKQLNNAGVMFSCPEDGKYLASIETWPDEGCQWWKGRGCCWISCLELKIPQLKVQDNTECIFRNVMALEQFSYPNEPRVCNYIFLLDQLIDTVEDVDLLVDKKIIENWLGTNKDVADLVNKLCDQIVTPCFFYDKICGKLNEHHEKKLNVARSTLKRVYFKDIWTGSGTVVGLVFLVFSLFSTYSTIKNLFFVGGKNMTISQLDKVSSVLPY</sequence>
<evidence type="ECO:0000313" key="2">
    <source>
        <dbReference type="Proteomes" id="UP001652623"/>
    </source>
</evidence>
<gene>
    <name evidence="3" type="primary">LOC107433488</name>
</gene>
<reference evidence="3" key="1">
    <citation type="submission" date="2025-08" db="UniProtKB">
        <authorList>
            <consortium name="RefSeq"/>
        </authorList>
    </citation>
    <scope>IDENTIFICATION</scope>
    <source>
        <tissue evidence="3">Seedling</tissue>
    </source>
</reference>
<protein>
    <submittedName>
        <fullName evidence="3">UPF0481 protein At3g47200-like isoform X1</fullName>
    </submittedName>
</protein>
<dbReference type="PANTHER" id="PTHR31170:SF9">
    <property type="entry name" value="PROTEIN, PUTATIVE (DUF247)-RELATED"/>
    <property type="match status" value="1"/>
</dbReference>
<dbReference type="Proteomes" id="UP001652623">
    <property type="component" value="Chromosome 7"/>
</dbReference>
<evidence type="ECO:0000313" key="3">
    <source>
        <dbReference type="RefSeq" id="XP_048334371.2"/>
    </source>
</evidence>
<dbReference type="RefSeq" id="XP_048334371.2">
    <property type="nucleotide sequence ID" value="XM_048478414.2"/>
</dbReference>
<keyword evidence="1" id="KW-1133">Transmembrane helix</keyword>
<keyword evidence="2" id="KW-1185">Reference proteome</keyword>
<keyword evidence="1" id="KW-0472">Membrane</keyword>
<dbReference type="InterPro" id="IPR004158">
    <property type="entry name" value="DUF247_pln"/>
</dbReference>
<accession>A0ABM3IS41</accession>
<dbReference type="GeneID" id="107433488"/>
<name>A0ABM3IS41_ZIZJJ</name>
<feature type="transmembrane region" description="Helical" evidence="1">
    <location>
        <begin position="431"/>
        <end position="449"/>
    </location>
</feature>
<organism evidence="2 3">
    <name type="scientific">Ziziphus jujuba</name>
    <name type="common">Chinese jujube</name>
    <name type="synonym">Ziziphus sativa</name>
    <dbReference type="NCBI Taxonomy" id="326968"/>
    <lineage>
        <taxon>Eukaryota</taxon>
        <taxon>Viridiplantae</taxon>
        <taxon>Streptophyta</taxon>
        <taxon>Embryophyta</taxon>
        <taxon>Tracheophyta</taxon>
        <taxon>Spermatophyta</taxon>
        <taxon>Magnoliopsida</taxon>
        <taxon>eudicotyledons</taxon>
        <taxon>Gunneridae</taxon>
        <taxon>Pentapetalae</taxon>
        <taxon>rosids</taxon>
        <taxon>fabids</taxon>
        <taxon>Rosales</taxon>
        <taxon>Rhamnaceae</taxon>
        <taxon>Paliureae</taxon>
        <taxon>Ziziphus</taxon>
    </lineage>
</organism>
<dbReference type="PANTHER" id="PTHR31170">
    <property type="entry name" value="BNAC04G53230D PROTEIN"/>
    <property type="match status" value="1"/>
</dbReference>